<accession>A0A0E0ICU4</accession>
<organism evidence="1">
    <name type="scientific">Oryza nivara</name>
    <name type="common">Indian wild rice</name>
    <name type="synonym">Oryza sativa f. spontanea</name>
    <dbReference type="NCBI Taxonomy" id="4536"/>
    <lineage>
        <taxon>Eukaryota</taxon>
        <taxon>Viridiplantae</taxon>
        <taxon>Streptophyta</taxon>
        <taxon>Embryophyta</taxon>
        <taxon>Tracheophyta</taxon>
        <taxon>Spermatophyta</taxon>
        <taxon>Magnoliopsida</taxon>
        <taxon>Liliopsida</taxon>
        <taxon>Poales</taxon>
        <taxon>Poaceae</taxon>
        <taxon>BOP clade</taxon>
        <taxon>Oryzoideae</taxon>
        <taxon>Oryzeae</taxon>
        <taxon>Oryzinae</taxon>
        <taxon>Oryza</taxon>
    </lineage>
</organism>
<dbReference type="Gramene" id="ONIVA08G18500.1">
    <property type="protein sequence ID" value="ONIVA08G18500.1"/>
    <property type="gene ID" value="ONIVA08G18500"/>
</dbReference>
<name>A0A0E0ICU4_ORYNI</name>
<dbReference type="STRING" id="4536.A0A0E0ICU4"/>
<evidence type="ECO:0000313" key="2">
    <source>
        <dbReference type="Proteomes" id="UP000006591"/>
    </source>
</evidence>
<evidence type="ECO:0000313" key="1">
    <source>
        <dbReference type="EnsemblPlants" id="ONIVA08G18500.1"/>
    </source>
</evidence>
<proteinExistence type="predicted"/>
<dbReference type="Proteomes" id="UP000006591">
    <property type="component" value="Chromosome 8"/>
</dbReference>
<sequence length="185" mass="21106">MQRFFATSVEAAVEELITYLEDTSSAAQKSIYFDGWYGLGASAVLRAIAENPAPSLRKKFDRKNPRQLQRAIADQLKLPQHVMDLFDRQDEEDDFSGVEESSRAEIADIRREIYRTFMDLTYLLILNNGSDHTLDIASFGFPLNDIASFGFPLNDIASFGHDPSLFEPRHSMYYKKALPRCSLLR</sequence>
<reference evidence="1" key="2">
    <citation type="submission" date="2018-04" db="EMBL/GenBank/DDBJ databases">
        <title>OnivRS2 (Oryza nivara Reference Sequence Version 2).</title>
        <authorList>
            <person name="Zhang J."/>
            <person name="Kudrna D."/>
            <person name="Lee S."/>
            <person name="Talag J."/>
            <person name="Rajasekar S."/>
            <person name="Welchert J."/>
            <person name="Hsing Y.-I."/>
            <person name="Wing R.A."/>
        </authorList>
    </citation>
    <scope>NUCLEOTIDE SEQUENCE [LARGE SCALE GENOMIC DNA]</scope>
    <source>
        <strain evidence="1">SL10</strain>
    </source>
</reference>
<dbReference type="eggNOG" id="ENOG502SYYC">
    <property type="taxonomic scope" value="Eukaryota"/>
</dbReference>
<keyword evidence="2" id="KW-1185">Reference proteome</keyword>
<dbReference type="EnsemblPlants" id="ONIVA08G18500.1">
    <property type="protein sequence ID" value="ONIVA08G18500.1"/>
    <property type="gene ID" value="ONIVA08G18500"/>
</dbReference>
<reference evidence="1" key="1">
    <citation type="submission" date="2015-04" db="UniProtKB">
        <authorList>
            <consortium name="EnsemblPlants"/>
        </authorList>
    </citation>
    <scope>IDENTIFICATION</scope>
    <source>
        <strain evidence="1">SL10</strain>
    </source>
</reference>
<dbReference type="OMA" id="GWYSEDC"/>
<dbReference type="AlphaFoldDB" id="A0A0E0ICU4"/>
<protein>
    <submittedName>
        <fullName evidence="1">Uncharacterized protein</fullName>
    </submittedName>
</protein>
<dbReference type="HOGENOM" id="CLU_117846_1_0_1"/>